<gene>
    <name evidence="2" type="ORF">PCOR1329_LOCUS59323</name>
</gene>
<dbReference type="EMBL" id="CAUYUJ010017393">
    <property type="protein sequence ID" value="CAK0874384.1"/>
    <property type="molecule type" value="Genomic_DNA"/>
</dbReference>
<comment type="caution">
    <text evidence="2">The sequence shown here is derived from an EMBL/GenBank/DDBJ whole genome shotgun (WGS) entry which is preliminary data.</text>
</comment>
<protein>
    <submittedName>
        <fullName evidence="2">Uncharacterized protein</fullName>
    </submittedName>
</protein>
<sequence length="441" mass="46180">MRCPPTACLETSFNPASNGSLTIRTTSHPVMNFAISICGTTLPGKDAIGVRGHQSTVTSSPAQSQSAAAAAEDVRVIEHFVANKAVSKALARAHAPMRFAQGDDVPRRLQDMFPRPARPLLPQPAHEEVPAELREELVTHIAAAVTALPSMCGAGPNGSFSEHLKIHAFIQGGLQVLAGVLAELQTSETPVEAARASRSARCHSPLKPDPDVDIRPLVSPSGHWRAALRGWGNMFSEAVRKALGESQCGVARPGGPVARQHFVEAHSFSDPELALAALDVANMHGSMCLGNIESEVRHRVPRTWPLVSRWLRLERRHAFKNPAGALHEIIAAIGVDQGCPLLYQFLTAPDNPAYLSRLRSTVSAAVPGRAASGSSRSASAPRTTSASTRPAPGWWASTPGCLPPSSGSAPRPGPGSSASSSGAHAASCSSGPAATVQGCHL</sequence>
<feature type="compositionally biased region" description="Low complexity" evidence="1">
    <location>
        <begin position="367"/>
        <end position="392"/>
    </location>
</feature>
<name>A0ABN9VM13_9DINO</name>
<keyword evidence="3" id="KW-1185">Reference proteome</keyword>
<feature type="region of interest" description="Disordered" evidence="1">
    <location>
        <begin position="195"/>
        <end position="214"/>
    </location>
</feature>
<evidence type="ECO:0000313" key="2">
    <source>
        <dbReference type="EMBL" id="CAK0874384.1"/>
    </source>
</evidence>
<feature type="region of interest" description="Disordered" evidence="1">
    <location>
        <begin position="367"/>
        <end position="441"/>
    </location>
</feature>
<dbReference type="Proteomes" id="UP001189429">
    <property type="component" value="Unassembled WGS sequence"/>
</dbReference>
<evidence type="ECO:0000313" key="3">
    <source>
        <dbReference type="Proteomes" id="UP001189429"/>
    </source>
</evidence>
<accession>A0ABN9VM13</accession>
<evidence type="ECO:0000256" key="1">
    <source>
        <dbReference type="SAM" id="MobiDB-lite"/>
    </source>
</evidence>
<organism evidence="2 3">
    <name type="scientific">Prorocentrum cordatum</name>
    <dbReference type="NCBI Taxonomy" id="2364126"/>
    <lineage>
        <taxon>Eukaryota</taxon>
        <taxon>Sar</taxon>
        <taxon>Alveolata</taxon>
        <taxon>Dinophyceae</taxon>
        <taxon>Prorocentrales</taxon>
        <taxon>Prorocentraceae</taxon>
        <taxon>Prorocentrum</taxon>
    </lineage>
</organism>
<proteinExistence type="predicted"/>
<reference evidence="2" key="1">
    <citation type="submission" date="2023-10" db="EMBL/GenBank/DDBJ databases">
        <authorList>
            <person name="Chen Y."/>
            <person name="Shah S."/>
            <person name="Dougan E. K."/>
            <person name="Thang M."/>
            <person name="Chan C."/>
        </authorList>
    </citation>
    <scope>NUCLEOTIDE SEQUENCE [LARGE SCALE GENOMIC DNA]</scope>
</reference>
<feature type="compositionally biased region" description="Low complexity" evidence="1">
    <location>
        <begin position="403"/>
        <end position="434"/>
    </location>
</feature>